<dbReference type="SUPFAM" id="SSF51430">
    <property type="entry name" value="NAD(P)-linked oxidoreductase"/>
    <property type="match status" value="1"/>
</dbReference>
<dbReference type="Proteomes" id="UP000184291">
    <property type="component" value="Unassembled WGS sequence"/>
</dbReference>
<dbReference type="InterPro" id="IPR036812">
    <property type="entry name" value="NAD(P)_OxRdtase_dom_sf"/>
</dbReference>
<evidence type="ECO:0000256" key="3">
    <source>
        <dbReference type="ARBA" id="ARBA00023002"/>
    </source>
</evidence>
<name>A0A1M4RYW3_9ACTO</name>
<dbReference type="PANTHER" id="PTHR43827">
    <property type="entry name" value="2,5-DIKETO-D-GLUCONIC ACID REDUCTASE"/>
    <property type="match status" value="1"/>
</dbReference>
<dbReference type="InterPro" id="IPR020471">
    <property type="entry name" value="AKR"/>
</dbReference>
<feature type="domain" description="NADP-dependent oxidoreductase" evidence="5">
    <location>
        <begin position="86"/>
        <end position="333"/>
    </location>
</feature>
<dbReference type="PRINTS" id="PR00069">
    <property type="entry name" value="ALDKETRDTASE"/>
</dbReference>
<evidence type="ECO:0000256" key="4">
    <source>
        <dbReference type="SAM" id="MobiDB-lite"/>
    </source>
</evidence>
<keyword evidence="2" id="KW-0521">NADP</keyword>
<evidence type="ECO:0000313" key="7">
    <source>
        <dbReference type="Proteomes" id="UP000184291"/>
    </source>
</evidence>
<dbReference type="OrthoDB" id="9804790at2"/>
<dbReference type="Pfam" id="PF00248">
    <property type="entry name" value="Aldo_ket_red"/>
    <property type="match status" value="1"/>
</dbReference>
<dbReference type="PROSITE" id="PS00798">
    <property type="entry name" value="ALDOKETO_REDUCTASE_1"/>
    <property type="match status" value="1"/>
</dbReference>
<evidence type="ECO:0000256" key="1">
    <source>
        <dbReference type="ARBA" id="ARBA00007905"/>
    </source>
</evidence>
<evidence type="ECO:0000313" key="6">
    <source>
        <dbReference type="EMBL" id="SHE25121.1"/>
    </source>
</evidence>
<dbReference type="PANTHER" id="PTHR43827:SF3">
    <property type="entry name" value="NADP-DEPENDENT OXIDOREDUCTASE DOMAIN-CONTAINING PROTEIN"/>
    <property type="match status" value="1"/>
</dbReference>
<dbReference type="RefSeq" id="WP_083565698.1">
    <property type="nucleotide sequence ID" value="NZ_FQTT01000010.1"/>
</dbReference>
<proteinExistence type="inferred from homology"/>
<dbReference type="STRING" id="1892869.ACGLYG10_1335"/>
<evidence type="ECO:0000256" key="2">
    <source>
        <dbReference type="ARBA" id="ARBA00022857"/>
    </source>
</evidence>
<dbReference type="AlphaFoldDB" id="A0A1M4RYW3"/>
<comment type="similarity">
    <text evidence="1">Belongs to the aldo/keto reductase family.</text>
</comment>
<dbReference type="FunFam" id="3.20.20.100:FF:000002">
    <property type="entry name" value="2,5-diketo-D-gluconic acid reductase A"/>
    <property type="match status" value="1"/>
</dbReference>
<keyword evidence="3" id="KW-0560">Oxidoreductase</keyword>
<protein>
    <submittedName>
        <fullName evidence="6">Aldo/keto reductase</fullName>
    </submittedName>
</protein>
<organism evidence="6 7">
    <name type="scientific">Actinomyces glycerinitolerans</name>
    <dbReference type="NCBI Taxonomy" id="1892869"/>
    <lineage>
        <taxon>Bacteria</taxon>
        <taxon>Bacillati</taxon>
        <taxon>Actinomycetota</taxon>
        <taxon>Actinomycetes</taxon>
        <taxon>Actinomycetales</taxon>
        <taxon>Actinomycetaceae</taxon>
        <taxon>Actinomyces</taxon>
    </lineage>
</organism>
<dbReference type="Gene3D" id="3.20.20.100">
    <property type="entry name" value="NADP-dependent oxidoreductase domain"/>
    <property type="match status" value="1"/>
</dbReference>
<dbReference type="CDD" id="cd19071">
    <property type="entry name" value="AKR_AKR1-5-like"/>
    <property type="match status" value="1"/>
</dbReference>
<keyword evidence="7" id="KW-1185">Reference proteome</keyword>
<reference evidence="7" key="1">
    <citation type="submission" date="2016-09" db="EMBL/GenBank/DDBJ databases">
        <authorList>
            <person name="Strepis N."/>
        </authorList>
    </citation>
    <scope>NUCLEOTIDE SEQUENCE [LARGE SCALE GENOMIC DNA]</scope>
</reference>
<accession>A0A1M4RYW3</accession>
<dbReference type="InterPro" id="IPR023210">
    <property type="entry name" value="NADP_OxRdtase_dom"/>
</dbReference>
<gene>
    <name evidence="6" type="ORF">ACGLYG10_1335</name>
</gene>
<sequence length="342" mass="37229">MDRRQRELSPFAARPGGLAAILLLLCLALTGCTATGGGGSGAETESGDAGPGVGASPQGPAVSGYPAFDFDARTVTLNSGYEMPILGLGTFSLSDEEAADSTYWALKAGFRLIDTARIYGNETGVGRGLQRAIDEGVVAREDVFITTKIWTTDYDDADAAINTSLERLGVDYIDLMILHHSQPANDVDAYQALERAVGDGRLRSIGLSNYYEPEDFDRLVEATSIRPALLQNETHPYHQSGQMKEHIAQYGTVLESWFPLGGRGNTQTLFDDETISDIARAHGKSAAQIIIRWHLQVGNVCIPGSSNQQHINEDYDVWDFELTEAEMARMAALERDARFSNY</sequence>
<dbReference type="GO" id="GO:0016616">
    <property type="term" value="F:oxidoreductase activity, acting on the CH-OH group of donors, NAD or NADP as acceptor"/>
    <property type="evidence" value="ECO:0007669"/>
    <property type="project" value="UniProtKB-ARBA"/>
</dbReference>
<feature type="region of interest" description="Disordered" evidence="4">
    <location>
        <begin position="37"/>
        <end position="58"/>
    </location>
</feature>
<dbReference type="InterPro" id="IPR018170">
    <property type="entry name" value="Aldo/ket_reductase_CS"/>
</dbReference>
<evidence type="ECO:0000259" key="5">
    <source>
        <dbReference type="Pfam" id="PF00248"/>
    </source>
</evidence>
<dbReference type="PROSITE" id="PS51257">
    <property type="entry name" value="PROKAR_LIPOPROTEIN"/>
    <property type="match status" value="1"/>
</dbReference>
<dbReference type="EMBL" id="FQTT01000010">
    <property type="protein sequence ID" value="SHE25121.1"/>
    <property type="molecule type" value="Genomic_DNA"/>
</dbReference>